<dbReference type="Gene3D" id="2.180.10.10">
    <property type="entry name" value="RHS repeat-associated core"/>
    <property type="match status" value="2"/>
</dbReference>
<evidence type="ECO:0000256" key="2">
    <source>
        <dbReference type="SAM" id="MobiDB-lite"/>
    </source>
</evidence>
<dbReference type="InterPro" id="IPR050708">
    <property type="entry name" value="T6SS_VgrG/RHS"/>
</dbReference>
<dbReference type="InterPro" id="IPR045351">
    <property type="entry name" value="DUF6531"/>
</dbReference>
<evidence type="ECO:0000259" key="4">
    <source>
        <dbReference type="Pfam" id="PF25023"/>
    </source>
</evidence>
<reference evidence="6" key="1">
    <citation type="journal article" date="2019" name="Int. J. Syst. Evol. Microbiol.">
        <title>The Global Catalogue of Microorganisms (GCM) 10K type strain sequencing project: providing services to taxonomists for standard genome sequencing and annotation.</title>
        <authorList>
            <consortium name="The Broad Institute Genomics Platform"/>
            <consortium name="The Broad Institute Genome Sequencing Center for Infectious Disease"/>
            <person name="Wu L."/>
            <person name="Ma J."/>
        </authorList>
    </citation>
    <scope>NUCLEOTIDE SEQUENCE [LARGE SCALE GENOMIC DNA]</scope>
    <source>
        <strain evidence="6">JCM 17066</strain>
    </source>
</reference>
<accession>A0ABW0MFL4</accession>
<protein>
    <submittedName>
        <fullName evidence="5">DUF6531 domain-containing protein</fullName>
    </submittedName>
</protein>
<dbReference type="InterPro" id="IPR056823">
    <property type="entry name" value="TEN-like_YD-shell"/>
</dbReference>
<evidence type="ECO:0000313" key="5">
    <source>
        <dbReference type="EMBL" id="MFC5475762.1"/>
    </source>
</evidence>
<dbReference type="Proteomes" id="UP001596045">
    <property type="component" value="Unassembled WGS sequence"/>
</dbReference>
<feature type="domain" description="Teneurin-like YD-shell" evidence="4">
    <location>
        <begin position="475"/>
        <end position="616"/>
    </location>
</feature>
<organism evidence="5 6">
    <name type="scientific">Paraherbaspirillum soli</name>
    <dbReference type="NCBI Taxonomy" id="631222"/>
    <lineage>
        <taxon>Bacteria</taxon>
        <taxon>Pseudomonadati</taxon>
        <taxon>Pseudomonadota</taxon>
        <taxon>Betaproteobacteria</taxon>
        <taxon>Burkholderiales</taxon>
        <taxon>Oxalobacteraceae</taxon>
        <taxon>Paraherbaspirillum</taxon>
    </lineage>
</organism>
<keyword evidence="1" id="KW-0677">Repeat</keyword>
<feature type="domain" description="DUF6531" evidence="3">
    <location>
        <begin position="64"/>
        <end position="139"/>
    </location>
</feature>
<dbReference type="Pfam" id="PF20148">
    <property type="entry name" value="DUF6531"/>
    <property type="match status" value="1"/>
</dbReference>
<evidence type="ECO:0000313" key="6">
    <source>
        <dbReference type="Proteomes" id="UP001596045"/>
    </source>
</evidence>
<evidence type="ECO:0000259" key="3">
    <source>
        <dbReference type="Pfam" id="PF20148"/>
    </source>
</evidence>
<feature type="region of interest" description="Disordered" evidence="2">
    <location>
        <begin position="23"/>
        <end position="74"/>
    </location>
</feature>
<dbReference type="PANTHER" id="PTHR32305:SF15">
    <property type="entry name" value="PROTEIN RHSA-RELATED"/>
    <property type="match status" value="1"/>
</dbReference>
<dbReference type="RefSeq" id="WP_378999352.1">
    <property type="nucleotide sequence ID" value="NZ_JBHSMT010000028.1"/>
</dbReference>
<dbReference type="InterPro" id="IPR006530">
    <property type="entry name" value="YD"/>
</dbReference>
<comment type="caution">
    <text evidence="5">The sequence shown here is derived from an EMBL/GenBank/DDBJ whole genome shotgun (WGS) entry which is preliminary data.</text>
</comment>
<dbReference type="PANTHER" id="PTHR32305">
    <property type="match status" value="1"/>
</dbReference>
<keyword evidence="6" id="KW-1185">Reference proteome</keyword>
<sequence>MGTFWCTGEPDRIDRYCNSPADPTVDPSCKVEADNPKSCSYDPSTAPKIKNEGDPGTCSNKEKGNPINHSTGNKRQLESDYFGIGSVGLALQRTYNASDIRNGRFGARWTSNYERMVMTNPAFPNNASVRRGDGKAFDFVLGNGGYQPDGDINDSLMRKLDSKGNPGGWQYKVAANQSLESYDVSGKLLSIKSRAGLLQTLSYSDATTPAAIAPQAGLLIRVADSFGHQLNFVYDSSSRVVQMIDPAGGVTTYSYDSANRLSSVTYPGGKPRTYLYNEPVYTAGADLPYALTGIVDENGSRFAIFNYDSSGKAVSTEHAGGVEKYGIAYPQLGSQSAVTDPLGTMRTYNFQTIQNTLRYTGESQPGGAGCSAAASNVTYDANGNVASRTDFNGVVTTFSYDLARNLETSRVEASGTPQARTISTQWHPTFSLPLKIAEPKRVTSYAYDASGNLLSKTEQATSDATGAQGLAPTVTGSARTWSYSYNNVGQLLTATGPRTDVADKTTYAYDSNGNLSTITNAVGQVTTLSNYDANGRVGLIADANGTTTQLAYSPRGWLTAKSVTANGTVETTGYSYDGVGQLAQVTLPNGSTVSYSYDPAHRLVKIADSLGNSIVYTLDNMGNRINEQVKDPSGALARQTSRVVDALNRLQQITGAVQ</sequence>
<name>A0ABW0MFL4_9BURK</name>
<dbReference type="InterPro" id="IPR031325">
    <property type="entry name" value="RHS_repeat"/>
</dbReference>
<dbReference type="EMBL" id="JBHSMT010000028">
    <property type="protein sequence ID" value="MFC5475762.1"/>
    <property type="molecule type" value="Genomic_DNA"/>
</dbReference>
<dbReference type="Pfam" id="PF05593">
    <property type="entry name" value="RHS_repeat"/>
    <property type="match status" value="2"/>
</dbReference>
<evidence type="ECO:0000256" key="1">
    <source>
        <dbReference type="ARBA" id="ARBA00022737"/>
    </source>
</evidence>
<proteinExistence type="predicted"/>
<gene>
    <name evidence="5" type="ORF">ACFPM8_17510</name>
</gene>
<dbReference type="NCBIfam" id="TIGR01643">
    <property type="entry name" value="YD_repeat_2x"/>
    <property type="match status" value="4"/>
</dbReference>
<dbReference type="Pfam" id="PF25023">
    <property type="entry name" value="TEN_YD-shell"/>
    <property type="match status" value="1"/>
</dbReference>